<organism evidence="1 2">
    <name type="scientific">Streptomyces maoxianensis</name>
    <dbReference type="NCBI Taxonomy" id="1459942"/>
    <lineage>
        <taxon>Bacteria</taxon>
        <taxon>Bacillati</taxon>
        <taxon>Actinomycetota</taxon>
        <taxon>Actinomycetes</taxon>
        <taxon>Kitasatosporales</taxon>
        <taxon>Streptomycetaceae</taxon>
        <taxon>Streptomyces</taxon>
    </lineage>
</organism>
<proteinExistence type="predicted"/>
<dbReference type="EMBL" id="JBHSFE010000004">
    <property type="protein sequence ID" value="MFC4606854.1"/>
    <property type="molecule type" value="Genomic_DNA"/>
</dbReference>
<evidence type="ECO:0000313" key="2">
    <source>
        <dbReference type="Proteomes" id="UP001595993"/>
    </source>
</evidence>
<accession>A0ABV9G2K1</accession>
<reference evidence="2" key="1">
    <citation type="journal article" date="2019" name="Int. J. Syst. Evol. Microbiol.">
        <title>The Global Catalogue of Microorganisms (GCM) 10K type strain sequencing project: providing services to taxonomists for standard genome sequencing and annotation.</title>
        <authorList>
            <consortium name="The Broad Institute Genomics Platform"/>
            <consortium name="The Broad Institute Genome Sequencing Center for Infectious Disease"/>
            <person name="Wu L."/>
            <person name="Ma J."/>
        </authorList>
    </citation>
    <scope>NUCLEOTIDE SEQUENCE [LARGE SCALE GENOMIC DNA]</scope>
    <source>
        <strain evidence="2">CGMCC 4.7139</strain>
    </source>
</reference>
<feature type="non-terminal residue" evidence="1">
    <location>
        <position position="68"/>
    </location>
</feature>
<protein>
    <submittedName>
        <fullName evidence="1">Uncharacterized protein</fullName>
    </submittedName>
</protein>
<evidence type="ECO:0000313" key="1">
    <source>
        <dbReference type="EMBL" id="MFC4606854.1"/>
    </source>
</evidence>
<dbReference type="Proteomes" id="UP001595993">
    <property type="component" value="Unassembled WGS sequence"/>
</dbReference>
<sequence>MPGQVLNTGTFRFTGVVRSGLPIQLQGQRVECRSHHRRSVQGGDVYRLSADPVEGGHDVVGGRFGLDP</sequence>
<gene>
    <name evidence="1" type="ORF">ACFO9E_03280</name>
</gene>
<dbReference type="RefSeq" id="WP_381191403.1">
    <property type="nucleotide sequence ID" value="NZ_JBHSFE010000004.1"/>
</dbReference>
<name>A0ABV9G2K1_9ACTN</name>
<comment type="caution">
    <text evidence="1">The sequence shown here is derived from an EMBL/GenBank/DDBJ whole genome shotgun (WGS) entry which is preliminary data.</text>
</comment>
<keyword evidence="2" id="KW-1185">Reference proteome</keyword>